<dbReference type="EMBL" id="JAGGMB010000001">
    <property type="protein sequence ID" value="MBP2076045.1"/>
    <property type="molecule type" value="Genomic_DNA"/>
</dbReference>
<sequence>MNENIIEEKVDIQKLKSLDKKYYLHPTTSIHQQQENGPTVIFKEGQGIYLTDVYDDVYIDGLSSLWNVNIGHGRQEMVDAVSTQMGRLAYSSSFQGFSHDPVICLSQKIATMTPGDLNVSFFTSGGSESNETAFKLIRNYWKLKGEAERTKIIGLNRGYHGITMGATSATGIAQFQNMSTANAPDFLHAKAFQLDCELGDKSNPNYRESIRGIIEKEGADTIAAVILEPVQGAGGINIPPDGYLQAVRQLCDEYGILMIADEVITGFGRTGEMFGVNNWGVVPDVLTVAKGITSGYIQLGAVIIRETIRDELAELSSDIFFHGFTYSGHPTACAAALKNIEIVENENLVVNAKNMEAEILKGFKYLESKHPTVSKIRAIGLMGAFELFADRANEVPFEPSQMVAQKVVQECMKRKLIVRPVIFEGSNIITIAPPLITNKEQIGTIIEILSEALTVVEKELIR</sequence>
<dbReference type="InterPro" id="IPR015421">
    <property type="entry name" value="PyrdxlP-dep_Trfase_major"/>
</dbReference>
<organism evidence="6 7">
    <name type="scientific">Oceanobacillus polygoni</name>
    <dbReference type="NCBI Taxonomy" id="1235259"/>
    <lineage>
        <taxon>Bacteria</taxon>
        <taxon>Bacillati</taxon>
        <taxon>Bacillota</taxon>
        <taxon>Bacilli</taxon>
        <taxon>Bacillales</taxon>
        <taxon>Bacillaceae</taxon>
        <taxon>Oceanobacillus</taxon>
    </lineage>
</organism>
<evidence type="ECO:0000256" key="2">
    <source>
        <dbReference type="ARBA" id="ARBA00022576"/>
    </source>
</evidence>
<dbReference type="PROSITE" id="PS00600">
    <property type="entry name" value="AA_TRANSFER_CLASS_3"/>
    <property type="match status" value="1"/>
</dbReference>
<dbReference type="InterPro" id="IPR049704">
    <property type="entry name" value="Aminotrans_3_PPA_site"/>
</dbReference>
<keyword evidence="4 5" id="KW-0663">Pyridoxal phosphate</keyword>
<keyword evidence="3 6" id="KW-0808">Transferase</keyword>
<evidence type="ECO:0000256" key="4">
    <source>
        <dbReference type="ARBA" id="ARBA00022898"/>
    </source>
</evidence>
<dbReference type="Proteomes" id="UP001138793">
    <property type="component" value="Unassembled WGS sequence"/>
</dbReference>
<dbReference type="Pfam" id="PF00202">
    <property type="entry name" value="Aminotran_3"/>
    <property type="match status" value="1"/>
</dbReference>
<dbReference type="InterPro" id="IPR015422">
    <property type="entry name" value="PyrdxlP-dep_Trfase_small"/>
</dbReference>
<comment type="caution">
    <text evidence="6">The sequence shown here is derived from an EMBL/GenBank/DDBJ whole genome shotgun (WGS) entry which is preliminary data.</text>
</comment>
<evidence type="ECO:0000256" key="3">
    <source>
        <dbReference type="ARBA" id="ARBA00022679"/>
    </source>
</evidence>
<keyword evidence="7" id="KW-1185">Reference proteome</keyword>
<dbReference type="FunFam" id="3.40.640.10:FF:000014">
    <property type="entry name" value="Adenosylmethionine-8-amino-7-oxononanoate aminotransferase, probable"/>
    <property type="match status" value="1"/>
</dbReference>
<dbReference type="CDD" id="cd00610">
    <property type="entry name" value="OAT_like"/>
    <property type="match status" value="1"/>
</dbReference>
<dbReference type="AlphaFoldDB" id="A0A9X1CDC1"/>
<evidence type="ECO:0000313" key="7">
    <source>
        <dbReference type="Proteomes" id="UP001138793"/>
    </source>
</evidence>
<keyword evidence="2 6" id="KW-0032">Aminotransferase</keyword>
<dbReference type="PANTHER" id="PTHR43094">
    <property type="entry name" value="AMINOTRANSFERASE"/>
    <property type="match status" value="1"/>
</dbReference>
<proteinExistence type="inferred from homology"/>
<dbReference type="Gene3D" id="3.40.640.10">
    <property type="entry name" value="Type I PLP-dependent aspartate aminotransferase-like (Major domain)"/>
    <property type="match status" value="1"/>
</dbReference>
<dbReference type="SUPFAM" id="SSF53383">
    <property type="entry name" value="PLP-dependent transferases"/>
    <property type="match status" value="1"/>
</dbReference>
<gene>
    <name evidence="6" type="ORF">J2Z64_000256</name>
</gene>
<dbReference type="PIRSF" id="PIRSF000521">
    <property type="entry name" value="Transaminase_4ab_Lys_Orn"/>
    <property type="match status" value="1"/>
</dbReference>
<dbReference type="InterPro" id="IPR005814">
    <property type="entry name" value="Aminotrans_3"/>
</dbReference>
<evidence type="ECO:0000313" key="6">
    <source>
        <dbReference type="EMBL" id="MBP2076045.1"/>
    </source>
</evidence>
<dbReference type="GO" id="GO:0030170">
    <property type="term" value="F:pyridoxal phosphate binding"/>
    <property type="evidence" value="ECO:0007669"/>
    <property type="project" value="InterPro"/>
</dbReference>
<dbReference type="InterPro" id="IPR015424">
    <property type="entry name" value="PyrdxlP-dep_Trfase"/>
</dbReference>
<evidence type="ECO:0000256" key="5">
    <source>
        <dbReference type="RuleBase" id="RU003560"/>
    </source>
</evidence>
<accession>A0A9X1CDC1</accession>
<dbReference type="GO" id="GO:0008483">
    <property type="term" value="F:transaminase activity"/>
    <property type="evidence" value="ECO:0007669"/>
    <property type="project" value="UniProtKB-KW"/>
</dbReference>
<dbReference type="PANTHER" id="PTHR43094:SF1">
    <property type="entry name" value="AMINOTRANSFERASE CLASS-III"/>
    <property type="match status" value="1"/>
</dbReference>
<protein>
    <submittedName>
        <fullName evidence="6">Putrescine aminotransferase</fullName>
        <ecNumber evidence="6">2.6.1.-</ecNumber>
    </submittedName>
</protein>
<comment type="similarity">
    <text evidence="1 5">Belongs to the class-III pyridoxal-phosphate-dependent aminotransferase family.</text>
</comment>
<dbReference type="Gene3D" id="3.90.1150.10">
    <property type="entry name" value="Aspartate Aminotransferase, domain 1"/>
    <property type="match status" value="1"/>
</dbReference>
<reference evidence="6" key="1">
    <citation type="submission" date="2021-03" db="EMBL/GenBank/DDBJ databases">
        <title>Genomic Encyclopedia of Type Strains, Phase IV (KMG-IV): sequencing the most valuable type-strain genomes for metagenomic binning, comparative biology and taxonomic classification.</title>
        <authorList>
            <person name="Goeker M."/>
        </authorList>
    </citation>
    <scope>NUCLEOTIDE SEQUENCE</scope>
    <source>
        <strain evidence="6">DSM 107338</strain>
    </source>
</reference>
<dbReference type="RefSeq" id="WP_246811936.1">
    <property type="nucleotide sequence ID" value="NZ_JAGGMB010000001.1"/>
</dbReference>
<dbReference type="EC" id="2.6.1.-" evidence="6"/>
<name>A0A9X1CDC1_9BACI</name>
<evidence type="ECO:0000256" key="1">
    <source>
        <dbReference type="ARBA" id="ARBA00008954"/>
    </source>
</evidence>